<dbReference type="RefSeq" id="WP_311162094.1">
    <property type="nucleotide sequence ID" value="NZ_JAVQLW010000003.1"/>
</dbReference>
<accession>A0ABU2HY02</accession>
<comment type="caution">
    <text evidence="2">The sequence shown here is derived from an EMBL/GenBank/DDBJ whole genome shotgun (WGS) entry which is preliminary data.</text>
</comment>
<dbReference type="EMBL" id="JAVQLW010000003">
    <property type="protein sequence ID" value="MDS9469464.1"/>
    <property type="molecule type" value="Genomic_DNA"/>
</dbReference>
<proteinExistence type="predicted"/>
<dbReference type="SUPFAM" id="SSF117856">
    <property type="entry name" value="AF0104/ALDC/Ptd012-like"/>
    <property type="match status" value="2"/>
</dbReference>
<keyword evidence="3" id="KW-1185">Reference proteome</keyword>
<sequence>MKHPGPRAIERVIARPAALQRICGVLKAGQSVIAAVGELFAEKGLKGGVVFLSGVTCAPIRYVLPALSTDGLHAAWYSQIHSPDGRWRLASATASVGWKEGAPFLHCHGIWSGSGETAMGHLLPSDSVIAEDCHVSGFGAPAAWFEALPDAETAFTLFTPLGGEDGNSLLVRILPGEDVVTAIENVAAAHGILNAGLHAVGSIDHIRFAEGHRMDCLATELHFKGAELRAGKAHIGIEVVDIHGNIARGTLLRGENPVGVTLELVIENRKELP</sequence>
<dbReference type="Gene3D" id="3.30.1330.80">
    <property type="entry name" value="Hypothetical protein, similar to alpha- acetolactate decarboxylase, domain 2"/>
    <property type="match status" value="2"/>
</dbReference>
<reference evidence="3" key="1">
    <citation type="submission" date="2023-07" db="EMBL/GenBank/DDBJ databases">
        <title>Paracoccus sp. MBLB3053 whole genome sequence.</title>
        <authorList>
            <person name="Hwang C.Y."/>
            <person name="Cho E.-S."/>
            <person name="Seo M.-J."/>
        </authorList>
    </citation>
    <scope>NUCLEOTIDE SEQUENCE [LARGE SCALE GENOMIC DNA]</scope>
    <source>
        <strain evidence="3">MBLB3053</strain>
    </source>
</reference>
<feature type="domain" description="PPC" evidence="1">
    <location>
        <begin position="16"/>
        <end position="161"/>
    </location>
</feature>
<dbReference type="PROSITE" id="PS51742">
    <property type="entry name" value="PPC"/>
    <property type="match status" value="1"/>
</dbReference>
<gene>
    <name evidence="2" type="ORF">RGQ15_18015</name>
</gene>
<evidence type="ECO:0000259" key="1">
    <source>
        <dbReference type="PROSITE" id="PS51742"/>
    </source>
</evidence>
<organism evidence="2 3">
    <name type="scientific">Paracoccus aurantius</name>
    <dbReference type="NCBI Taxonomy" id="3073814"/>
    <lineage>
        <taxon>Bacteria</taxon>
        <taxon>Pseudomonadati</taxon>
        <taxon>Pseudomonadota</taxon>
        <taxon>Alphaproteobacteria</taxon>
        <taxon>Rhodobacterales</taxon>
        <taxon>Paracoccaceae</taxon>
        <taxon>Paracoccus</taxon>
    </lineage>
</organism>
<dbReference type="Proteomes" id="UP001269144">
    <property type="component" value="Unassembled WGS sequence"/>
</dbReference>
<evidence type="ECO:0000313" key="3">
    <source>
        <dbReference type="Proteomes" id="UP001269144"/>
    </source>
</evidence>
<dbReference type="Pfam" id="PF03479">
    <property type="entry name" value="PCC"/>
    <property type="match status" value="2"/>
</dbReference>
<name>A0ABU2HY02_9RHOB</name>
<dbReference type="InterPro" id="IPR005175">
    <property type="entry name" value="PPC_dom"/>
</dbReference>
<evidence type="ECO:0000313" key="2">
    <source>
        <dbReference type="EMBL" id="MDS9469464.1"/>
    </source>
</evidence>
<protein>
    <submittedName>
        <fullName evidence="2">DUF296 domain-containing protein</fullName>
    </submittedName>
</protein>